<accession>A0A4Y9XVG0</accession>
<name>A0A4Y9XVG0_9AGAM</name>
<proteinExistence type="predicted"/>
<gene>
    <name evidence="2" type="ORF">EVG20_g9984</name>
</gene>
<dbReference type="AlphaFoldDB" id="A0A4Y9XVG0"/>
<dbReference type="EMBL" id="SEOQ01001111">
    <property type="protein sequence ID" value="TFY53738.1"/>
    <property type="molecule type" value="Genomic_DNA"/>
</dbReference>
<evidence type="ECO:0000256" key="1">
    <source>
        <dbReference type="SAM" id="MobiDB-lite"/>
    </source>
</evidence>
<sequence length="625" mass="69845">MRTPGASIVRFGHNVEAYSIVLYVCSVPELWSSVPFIASEGESRQAASSPFQASHHWHMLGGTQALVTLNGHGLGEAHTRKLHRHDMSYQRHIVDLVLDRLYYGSPIGEILAEFHFCREYYVHAVSSGNTEGSVDKSQMEKIMFNLTRLPQSALQSDSGDRKVDQFLADEGAFMTSDSKRILHVSHMARVVKFGCVLEPSSGSTPVLFHGVVPSIALAIMDDHLDVIIVAQDDPIILGTPEILVSFNSPYPNTPFAFGIQINCVNPQVPNDDIPRTWKFTCKQLLICICTAMRDYFKRQAEKPEAKEWFTGNNAITLDNMYVSQMYQPVEGLAYWHVEYILPEKVLKQCNREQSICCLTLTYSAVHLRIHGYARQQLTRLPGTEVYFRYLTLCEIMRWLRRRMPGVGFTAVLGFRCAWKRRINGPPGLPNFLSILLQDSMSSPSPSQDESQSERPDTPFPHTGSITFGETDYTLPLPLHPTVTSEAGNTQSPSPHAPNDSMHQEPTPELQWRPANVDNVGEGSSNIDPRTPHRTTRQYPHHTESQLGNSAFNSASAHIAAQLNADTPIMTQNVRLAASYMPGAQMTVPRYGRFPAFTGSQNQAPFAFNMPMPGQQAILESDNSQL</sequence>
<reference evidence="2 3" key="1">
    <citation type="submission" date="2019-02" db="EMBL/GenBank/DDBJ databases">
        <title>Genome sequencing of the rare red list fungi Dentipellis fragilis.</title>
        <authorList>
            <person name="Buettner E."/>
            <person name="Kellner H."/>
        </authorList>
    </citation>
    <scope>NUCLEOTIDE SEQUENCE [LARGE SCALE GENOMIC DNA]</scope>
    <source>
        <strain evidence="2 3">DSM 105465</strain>
    </source>
</reference>
<protein>
    <submittedName>
        <fullName evidence="2">Uncharacterized protein</fullName>
    </submittedName>
</protein>
<comment type="caution">
    <text evidence="2">The sequence shown here is derived from an EMBL/GenBank/DDBJ whole genome shotgun (WGS) entry which is preliminary data.</text>
</comment>
<keyword evidence="3" id="KW-1185">Reference proteome</keyword>
<feature type="compositionally biased region" description="Polar residues" evidence="1">
    <location>
        <begin position="481"/>
        <end position="493"/>
    </location>
</feature>
<evidence type="ECO:0000313" key="2">
    <source>
        <dbReference type="EMBL" id="TFY53738.1"/>
    </source>
</evidence>
<feature type="compositionally biased region" description="Low complexity" evidence="1">
    <location>
        <begin position="439"/>
        <end position="449"/>
    </location>
</feature>
<dbReference type="Proteomes" id="UP000298327">
    <property type="component" value="Unassembled WGS sequence"/>
</dbReference>
<evidence type="ECO:0000313" key="3">
    <source>
        <dbReference type="Proteomes" id="UP000298327"/>
    </source>
</evidence>
<feature type="region of interest" description="Disordered" evidence="1">
    <location>
        <begin position="439"/>
        <end position="547"/>
    </location>
</feature>
<organism evidence="2 3">
    <name type="scientific">Dentipellis fragilis</name>
    <dbReference type="NCBI Taxonomy" id="205917"/>
    <lineage>
        <taxon>Eukaryota</taxon>
        <taxon>Fungi</taxon>
        <taxon>Dikarya</taxon>
        <taxon>Basidiomycota</taxon>
        <taxon>Agaricomycotina</taxon>
        <taxon>Agaricomycetes</taxon>
        <taxon>Russulales</taxon>
        <taxon>Hericiaceae</taxon>
        <taxon>Dentipellis</taxon>
    </lineage>
</organism>